<reference evidence="4 5" key="1">
    <citation type="journal article" date="2015" name="Genome Biol.">
        <title>Comparative genomics of Steinernema reveals deeply conserved gene regulatory networks.</title>
        <authorList>
            <person name="Dillman A.R."/>
            <person name="Macchietto M."/>
            <person name="Porter C.F."/>
            <person name="Rogers A."/>
            <person name="Williams B."/>
            <person name="Antoshechkin I."/>
            <person name="Lee M.M."/>
            <person name="Goodwin Z."/>
            <person name="Lu X."/>
            <person name="Lewis E.E."/>
            <person name="Goodrich-Blair H."/>
            <person name="Stock S.P."/>
            <person name="Adams B.J."/>
            <person name="Sternberg P.W."/>
            <person name="Mortazavi A."/>
        </authorList>
    </citation>
    <scope>NUCLEOTIDE SEQUENCE [LARGE SCALE GENOMIC DNA]</scope>
    <source>
        <strain evidence="4 5">ALL</strain>
    </source>
</reference>
<protein>
    <recommendedName>
        <fullName evidence="3">J domain-containing protein</fullName>
    </recommendedName>
</protein>
<keyword evidence="5" id="KW-1185">Reference proteome</keyword>
<dbReference type="PROSITE" id="PS50076">
    <property type="entry name" value="DNAJ_2"/>
    <property type="match status" value="1"/>
</dbReference>
<dbReference type="SUPFAM" id="SSF46565">
    <property type="entry name" value="Chaperone J-domain"/>
    <property type="match status" value="1"/>
</dbReference>
<dbReference type="Pfam" id="PF00226">
    <property type="entry name" value="DnaJ"/>
    <property type="match status" value="1"/>
</dbReference>
<feature type="domain" description="J" evidence="3">
    <location>
        <begin position="18"/>
        <end position="84"/>
    </location>
</feature>
<evidence type="ECO:0000256" key="1">
    <source>
        <dbReference type="ARBA" id="ARBA00023186"/>
    </source>
</evidence>
<keyword evidence="2" id="KW-0472">Membrane</keyword>
<dbReference type="OrthoDB" id="376357at2759"/>
<evidence type="ECO:0000256" key="2">
    <source>
        <dbReference type="SAM" id="Phobius"/>
    </source>
</evidence>
<dbReference type="PANTHER" id="PTHR44145">
    <property type="entry name" value="DNAJ HOMOLOG SUBFAMILY A MEMBER 3, MITOCHONDRIAL"/>
    <property type="match status" value="1"/>
</dbReference>
<dbReference type="EMBL" id="AZBU02000003">
    <property type="protein sequence ID" value="TKR87190.1"/>
    <property type="molecule type" value="Genomic_DNA"/>
</dbReference>
<reference evidence="4 5" key="2">
    <citation type="journal article" date="2019" name="G3 (Bethesda)">
        <title>Hybrid Assembly of the Genome of the Entomopathogenic Nematode Steinernema carpocapsae Identifies the X-Chromosome.</title>
        <authorList>
            <person name="Serra L."/>
            <person name="Macchietto M."/>
            <person name="Macias-Munoz A."/>
            <person name="McGill C.J."/>
            <person name="Rodriguez I.M."/>
            <person name="Rodriguez B."/>
            <person name="Murad R."/>
            <person name="Mortazavi A."/>
        </authorList>
    </citation>
    <scope>NUCLEOTIDE SEQUENCE [LARGE SCALE GENOMIC DNA]</scope>
    <source>
        <strain evidence="4 5">ALL</strain>
    </source>
</reference>
<dbReference type="AlphaFoldDB" id="A0A4U5NVA8"/>
<dbReference type="PROSITE" id="PS00636">
    <property type="entry name" value="DNAJ_1"/>
    <property type="match status" value="1"/>
</dbReference>
<dbReference type="InterPro" id="IPR036869">
    <property type="entry name" value="J_dom_sf"/>
</dbReference>
<gene>
    <name evidence="4" type="ORF">L596_011634</name>
</gene>
<sequence>MTVCPRRCFSLSSALRRTYYDVLGVEKTATPNEIKKAFYALSKKYHPDQANPEDSTSSAKFHQLTDAYDVLKDGEKRRVYDDEISAGLHTSYDYGRSYAEKRGDPENDMATNASQRRPNIKDFHFSRNGQYSKLFERRGNFYDPNEEFEREDQQKRFIRQICLILGGLVALNGVYIWFQSAKRKELNSSRPAPLPSSSIAD</sequence>
<name>A0A4U5NVA8_STECR</name>
<dbReference type="STRING" id="34508.A0A4U5NVA8"/>
<dbReference type="InterPro" id="IPR001623">
    <property type="entry name" value="DnaJ_domain"/>
</dbReference>
<organism evidence="4 5">
    <name type="scientific">Steinernema carpocapsae</name>
    <name type="common">Entomopathogenic nematode</name>
    <dbReference type="NCBI Taxonomy" id="34508"/>
    <lineage>
        <taxon>Eukaryota</taxon>
        <taxon>Metazoa</taxon>
        <taxon>Ecdysozoa</taxon>
        <taxon>Nematoda</taxon>
        <taxon>Chromadorea</taxon>
        <taxon>Rhabditida</taxon>
        <taxon>Tylenchina</taxon>
        <taxon>Panagrolaimomorpha</taxon>
        <taxon>Strongyloidoidea</taxon>
        <taxon>Steinernematidae</taxon>
        <taxon>Steinernema</taxon>
    </lineage>
</organism>
<dbReference type="PANTHER" id="PTHR44145:SF3">
    <property type="entry name" value="DNAJ HOMOLOG SUBFAMILY A MEMBER 3, MITOCHONDRIAL"/>
    <property type="match status" value="1"/>
</dbReference>
<evidence type="ECO:0000259" key="3">
    <source>
        <dbReference type="PROSITE" id="PS50076"/>
    </source>
</evidence>
<dbReference type="Proteomes" id="UP000298663">
    <property type="component" value="Unassembled WGS sequence"/>
</dbReference>
<dbReference type="InterPro" id="IPR018253">
    <property type="entry name" value="DnaJ_domain_CS"/>
</dbReference>
<accession>A0A4U5NVA8</accession>
<dbReference type="Gene3D" id="1.10.287.110">
    <property type="entry name" value="DnaJ domain"/>
    <property type="match status" value="1"/>
</dbReference>
<evidence type="ECO:0000313" key="4">
    <source>
        <dbReference type="EMBL" id="TKR87190.1"/>
    </source>
</evidence>
<dbReference type="SMART" id="SM00271">
    <property type="entry name" value="DnaJ"/>
    <property type="match status" value="1"/>
</dbReference>
<dbReference type="InterPro" id="IPR051938">
    <property type="entry name" value="Apopto_cytoskel_mod"/>
</dbReference>
<dbReference type="CDD" id="cd06257">
    <property type="entry name" value="DnaJ"/>
    <property type="match status" value="1"/>
</dbReference>
<evidence type="ECO:0000313" key="5">
    <source>
        <dbReference type="Proteomes" id="UP000298663"/>
    </source>
</evidence>
<proteinExistence type="predicted"/>
<comment type="caution">
    <text evidence="4">The sequence shown here is derived from an EMBL/GenBank/DDBJ whole genome shotgun (WGS) entry which is preliminary data.</text>
</comment>
<keyword evidence="2" id="KW-1133">Transmembrane helix</keyword>
<keyword evidence="2" id="KW-0812">Transmembrane</keyword>
<feature type="transmembrane region" description="Helical" evidence="2">
    <location>
        <begin position="157"/>
        <end position="178"/>
    </location>
</feature>
<dbReference type="PRINTS" id="PR00625">
    <property type="entry name" value="JDOMAIN"/>
</dbReference>
<keyword evidence="1" id="KW-0143">Chaperone</keyword>